<protein>
    <submittedName>
        <fullName evidence="8">RagB/SusD domain-containing protein</fullName>
    </submittedName>
</protein>
<dbReference type="Gene3D" id="1.25.40.390">
    <property type="match status" value="1"/>
</dbReference>
<evidence type="ECO:0000256" key="2">
    <source>
        <dbReference type="ARBA" id="ARBA00006275"/>
    </source>
</evidence>
<sequence>MNHHNISCNKTSFRYNLIKQGKHLVSITLLGLLVACDNFVEVELPTSQLTSPTVFENYTTATAAMVDIYAQIRNNGVLAGTVTGVSNQMGNYTDELTFYGSSFMGTINFYNNTLIPSNTDIATLWNNSYSQIYATNAVIEGATNSTGLSVAEKNQLLGEAYFTRALVHFYLLNLFGDIPYITTTDYRVNSIVSRMSSTQVYANIKTDLLLSSSMLSDDYITPERVRPNKATVKALLARVYLYTGDWNAAVNEASDIISNTGLYVWDTNLDNIFLKESTTTIWQLMPQSAGRNTEEGSTFIFNQGPPPVVALNDNLIAAFEVGDERKNHWTKAVTDGVNTWYHAYKYKQFTNTGTSQEYSIIFRLAEQYLIRAEALAQLGDLLGAKTDLNKIRNTAGLPDTAALTQQDIITAIIQERRVEFFTELGHRFFDLKRTNNLDAALSGVKTGWNTTDRLLPLPESELLMNPNLNPQNPGY</sequence>
<evidence type="ECO:0000313" key="9">
    <source>
        <dbReference type="Proteomes" id="UP000184488"/>
    </source>
</evidence>
<dbReference type="AlphaFoldDB" id="A0A1M6H853"/>
<comment type="similarity">
    <text evidence="2">Belongs to the SusD family.</text>
</comment>
<evidence type="ECO:0000256" key="3">
    <source>
        <dbReference type="ARBA" id="ARBA00022729"/>
    </source>
</evidence>
<dbReference type="SUPFAM" id="SSF48452">
    <property type="entry name" value="TPR-like"/>
    <property type="match status" value="1"/>
</dbReference>
<dbReference type="Pfam" id="PF14322">
    <property type="entry name" value="SusD-like_3"/>
    <property type="match status" value="1"/>
</dbReference>
<name>A0A1M6H853_9FLAO</name>
<evidence type="ECO:0000256" key="4">
    <source>
        <dbReference type="ARBA" id="ARBA00023136"/>
    </source>
</evidence>
<comment type="subcellular location">
    <subcellularLocation>
        <location evidence="1">Cell outer membrane</location>
    </subcellularLocation>
</comment>
<dbReference type="CDD" id="cd08977">
    <property type="entry name" value="SusD"/>
    <property type="match status" value="1"/>
</dbReference>
<dbReference type="InterPro" id="IPR011990">
    <property type="entry name" value="TPR-like_helical_dom_sf"/>
</dbReference>
<evidence type="ECO:0000313" key="8">
    <source>
        <dbReference type="EMBL" id="SHJ18309.1"/>
    </source>
</evidence>
<feature type="domain" description="RagB/SusD" evidence="6">
    <location>
        <begin position="332"/>
        <end position="475"/>
    </location>
</feature>
<proteinExistence type="inferred from homology"/>
<organism evidence="8 9">
    <name type="scientific">Flavobacterium terrae</name>
    <dbReference type="NCBI Taxonomy" id="415425"/>
    <lineage>
        <taxon>Bacteria</taxon>
        <taxon>Pseudomonadati</taxon>
        <taxon>Bacteroidota</taxon>
        <taxon>Flavobacteriia</taxon>
        <taxon>Flavobacteriales</taxon>
        <taxon>Flavobacteriaceae</taxon>
        <taxon>Flavobacterium</taxon>
    </lineage>
</organism>
<gene>
    <name evidence="8" type="ORF">SAMN05444363_2915</name>
</gene>
<evidence type="ECO:0000256" key="5">
    <source>
        <dbReference type="ARBA" id="ARBA00023237"/>
    </source>
</evidence>
<dbReference type="Pfam" id="PF07980">
    <property type="entry name" value="SusD_RagB"/>
    <property type="match status" value="1"/>
</dbReference>
<keyword evidence="5" id="KW-0998">Cell outer membrane</keyword>
<dbReference type="InterPro" id="IPR012944">
    <property type="entry name" value="SusD_RagB_dom"/>
</dbReference>
<keyword evidence="9" id="KW-1185">Reference proteome</keyword>
<dbReference type="InterPro" id="IPR033985">
    <property type="entry name" value="SusD-like_N"/>
</dbReference>
<dbReference type="GO" id="GO:0009279">
    <property type="term" value="C:cell outer membrane"/>
    <property type="evidence" value="ECO:0007669"/>
    <property type="project" value="UniProtKB-SubCell"/>
</dbReference>
<keyword evidence="3" id="KW-0732">Signal</keyword>
<reference evidence="9" key="1">
    <citation type="submission" date="2016-11" db="EMBL/GenBank/DDBJ databases">
        <authorList>
            <person name="Varghese N."/>
            <person name="Submissions S."/>
        </authorList>
    </citation>
    <scope>NUCLEOTIDE SEQUENCE [LARGE SCALE GENOMIC DNA]</scope>
    <source>
        <strain evidence="9">DSM 18829</strain>
    </source>
</reference>
<dbReference type="RefSeq" id="WP_084127274.1">
    <property type="nucleotide sequence ID" value="NZ_FQZI01000007.1"/>
</dbReference>
<evidence type="ECO:0000259" key="6">
    <source>
        <dbReference type="Pfam" id="PF07980"/>
    </source>
</evidence>
<dbReference type="Proteomes" id="UP000184488">
    <property type="component" value="Unassembled WGS sequence"/>
</dbReference>
<evidence type="ECO:0000259" key="7">
    <source>
        <dbReference type="Pfam" id="PF14322"/>
    </source>
</evidence>
<keyword evidence="4" id="KW-0472">Membrane</keyword>
<evidence type="ECO:0000256" key="1">
    <source>
        <dbReference type="ARBA" id="ARBA00004442"/>
    </source>
</evidence>
<dbReference type="OrthoDB" id="621570at2"/>
<dbReference type="STRING" id="415425.SAMN05444363_2915"/>
<accession>A0A1M6H853</accession>
<dbReference type="EMBL" id="FQZI01000007">
    <property type="protein sequence ID" value="SHJ18309.1"/>
    <property type="molecule type" value="Genomic_DNA"/>
</dbReference>
<feature type="domain" description="SusD-like N-terminal" evidence="7">
    <location>
        <begin position="105"/>
        <end position="241"/>
    </location>
</feature>